<proteinExistence type="inferred from homology"/>
<dbReference type="PANTHER" id="PTHR43443:SF1">
    <property type="entry name" value="3-HEXULOSE-6-PHOSPHATE ISOMERASE"/>
    <property type="match status" value="1"/>
</dbReference>
<dbReference type="EMBL" id="JBHTLU010000013">
    <property type="protein sequence ID" value="MFD1220820.1"/>
    <property type="molecule type" value="Genomic_DNA"/>
</dbReference>
<protein>
    <submittedName>
        <fullName evidence="3">6-phospho-3-hexuloisomerase</fullName>
        <ecNumber evidence="3">5.3.1.27</ecNumber>
    </submittedName>
</protein>
<evidence type="ECO:0000313" key="3">
    <source>
        <dbReference type="EMBL" id="MFD1220820.1"/>
    </source>
</evidence>
<dbReference type="InterPro" id="IPR017552">
    <property type="entry name" value="PHI/rmpB"/>
</dbReference>
<dbReference type="SUPFAM" id="SSF53697">
    <property type="entry name" value="SIS domain"/>
    <property type="match status" value="1"/>
</dbReference>
<dbReference type="PROSITE" id="PS51464">
    <property type="entry name" value="SIS"/>
    <property type="match status" value="1"/>
</dbReference>
<comment type="caution">
    <text evidence="3">The sequence shown here is derived from an EMBL/GenBank/DDBJ whole genome shotgun (WGS) entry which is preliminary data.</text>
</comment>
<keyword evidence="4" id="KW-1185">Reference proteome</keyword>
<dbReference type="GO" id="GO:0043800">
    <property type="term" value="F:6-phospho-3-hexuloisomerase activity"/>
    <property type="evidence" value="ECO:0007669"/>
    <property type="project" value="UniProtKB-EC"/>
</dbReference>
<dbReference type="RefSeq" id="WP_345587371.1">
    <property type="nucleotide sequence ID" value="NZ_BAABJG010000006.1"/>
</dbReference>
<dbReference type="InterPro" id="IPR001347">
    <property type="entry name" value="SIS_dom"/>
</dbReference>
<dbReference type="Proteomes" id="UP001597180">
    <property type="component" value="Unassembled WGS sequence"/>
</dbReference>
<feature type="domain" description="SIS" evidence="2">
    <location>
        <begin position="29"/>
        <end position="172"/>
    </location>
</feature>
<evidence type="ECO:0000313" key="4">
    <source>
        <dbReference type="Proteomes" id="UP001597180"/>
    </source>
</evidence>
<accession>A0ABW3UJG3</accession>
<comment type="similarity">
    <text evidence="1">Belongs to the SIS family. PHI subfamily.</text>
</comment>
<dbReference type="PANTHER" id="PTHR43443">
    <property type="entry name" value="3-HEXULOSE-6-PHOSPHATE ISOMERASE"/>
    <property type="match status" value="1"/>
</dbReference>
<name>A0ABW3UJG3_9BACL</name>
<dbReference type="Gene3D" id="3.40.50.10490">
    <property type="entry name" value="Glucose-6-phosphate isomerase like protein, domain 1"/>
    <property type="match status" value="1"/>
</dbReference>
<dbReference type="Pfam" id="PF01380">
    <property type="entry name" value="SIS"/>
    <property type="match status" value="1"/>
</dbReference>
<dbReference type="CDD" id="cd05005">
    <property type="entry name" value="SIS_PHI"/>
    <property type="match status" value="1"/>
</dbReference>
<dbReference type="InterPro" id="IPR046348">
    <property type="entry name" value="SIS_dom_sf"/>
</dbReference>
<dbReference type="NCBIfam" id="TIGR03127">
    <property type="entry name" value="RuMP_HxlB"/>
    <property type="match status" value="1"/>
</dbReference>
<keyword evidence="3" id="KW-0413">Isomerase</keyword>
<reference evidence="4" key="1">
    <citation type="journal article" date="2019" name="Int. J. Syst. Evol. Microbiol.">
        <title>The Global Catalogue of Microorganisms (GCM) 10K type strain sequencing project: providing services to taxonomists for standard genome sequencing and annotation.</title>
        <authorList>
            <consortium name="The Broad Institute Genomics Platform"/>
            <consortium name="The Broad Institute Genome Sequencing Center for Infectious Disease"/>
            <person name="Wu L."/>
            <person name="Ma J."/>
        </authorList>
    </citation>
    <scope>NUCLEOTIDE SEQUENCE [LARGE SCALE GENOMIC DNA]</scope>
    <source>
        <strain evidence="4">CCUG 53270</strain>
    </source>
</reference>
<organism evidence="3 4">
    <name type="scientific">Paenibacillus vulneris</name>
    <dbReference type="NCBI Taxonomy" id="1133364"/>
    <lineage>
        <taxon>Bacteria</taxon>
        <taxon>Bacillati</taxon>
        <taxon>Bacillota</taxon>
        <taxon>Bacilli</taxon>
        <taxon>Bacillales</taxon>
        <taxon>Paenibacillaceae</taxon>
        <taxon>Paenibacillus</taxon>
    </lineage>
</organism>
<evidence type="ECO:0000256" key="1">
    <source>
        <dbReference type="ARBA" id="ARBA00009235"/>
    </source>
</evidence>
<dbReference type="EC" id="5.3.1.27" evidence="3"/>
<gene>
    <name evidence="3" type="primary">hxlB</name>
    <name evidence="3" type="ORF">ACFQ4B_11855</name>
</gene>
<sequence>MIQTAPLNTISKELSRSVDLISEEQVEQLADRILRSKKVFVAGAGRSGLMMRAFAMRLMQMGTEAYVVGETVTPNMEASDTLIIGSGSGETRSLVPVAEKAKSLGGSVAVVTIFPESTMGKLAELTVKLPGAPKDQSSYTAQTIQPMGALFEQTLLVFCDAVILKIMEKQGLSSGTMFGRHANLE</sequence>
<evidence type="ECO:0000259" key="2">
    <source>
        <dbReference type="PROSITE" id="PS51464"/>
    </source>
</evidence>